<proteinExistence type="predicted"/>
<dbReference type="InterPro" id="IPR036779">
    <property type="entry name" value="LysM_dom_sf"/>
</dbReference>
<dbReference type="EMBL" id="BQXH01000006">
    <property type="protein sequence ID" value="GKS81204.1"/>
    <property type="molecule type" value="Genomic_DNA"/>
</dbReference>
<protein>
    <submittedName>
        <fullName evidence="4">Peptidoglycan-binding protein</fullName>
    </submittedName>
</protein>
<dbReference type="CDD" id="cd00118">
    <property type="entry name" value="LysM"/>
    <property type="match status" value="2"/>
</dbReference>
<accession>A0ABQ5JGK6</accession>
<evidence type="ECO:0000256" key="1">
    <source>
        <dbReference type="SAM" id="MobiDB-lite"/>
    </source>
</evidence>
<comment type="caution">
    <text evidence="4">The sequence shown here is derived from an EMBL/GenBank/DDBJ whole genome shotgun (WGS) entry which is preliminary data.</text>
</comment>
<dbReference type="PROSITE" id="PS51782">
    <property type="entry name" value="LYSM"/>
    <property type="match status" value="2"/>
</dbReference>
<keyword evidence="5" id="KW-1185">Reference proteome</keyword>
<dbReference type="Pfam" id="PF01476">
    <property type="entry name" value="LysM"/>
    <property type="match status" value="2"/>
</dbReference>
<feature type="domain" description="LysM" evidence="3">
    <location>
        <begin position="90"/>
        <end position="135"/>
    </location>
</feature>
<dbReference type="InterPro" id="IPR018392">
    <property type="entry name" value="LysM"/>
</dbReference>
<evidence type="ECO:0000259" key="3">
    <source>
        <dbReference type="PROSITE" id="PS51782"/>
    </source>
</evidence>
<name>A0ABQ5JGK6_9LACO</name>
<sequence>MGQIAKNVVLGSVGAAGVFLASAAVTEASNIHTVVQNDTVWALAQKYGVSEQQIESQNHIDPQSHVIYQGQKLTITGEKTPTQTPAAKTGNYTVQAGDSLWTIAQNAGISVAQLRAANQLGPDAAIIQPGQVLTVAGQTAAPVVSVPAAQPVQETPAPAETTAQPTESVAKETPATPAPAVKEAAAPVQHQAPVQPAAPATPVKAQPATPTTPAALVQQSVAKAAPSQPAAQPKAPAAPVKSAPVSQPVAKPVAQPVAKPQAKAPVSQAQPAVQNDEAAAKEWIAQKESGGSYTAQNHQYYGRYQLTDTYLHGDYSAANQEKVADSYVNSVYGTWSNAKQFWLENNWY</sequence>
<organism evidence="4 5">
    <name type="scientific">Ligilactobacillus pabuli</name>
    <dbReference type="NCBI Taxonomy" id="2886039"/>
    <lineage>
        <taxon>Bacteria</taxon>
        <taxon>Bacillati</taxon>
        <taxon>Bacillota</taxon>
        <taxon>Bacilli</taxon>
        <taxon>Lactobacillales</taxon>
        <taxon>Lactobacillaceae</taxon>
        <taxon>Ligilactobacillus</taxon>
    </lineage>
</organism>
<feature type="region of interest" description="Disordered" evidence="1">
    <location>
        <begin position="149"/>
        <end position="242"/>
    </location>
</feature>
<dbReference type="Proteomes" id="UP001055149">
    <property type="component" value="Unassembled WGS sequence"/>
</dbReference>
<dbReference type="PANTHER" id="PTHR33734:SF22">
    <property type="entry name" value="MEMBRANE-BOUND LYTIC MUREIN TRANSGLYCOSYLASE D"/>
    <property type="match status" value="1"/>
</dbReference>
<feature type="domain" description="LysM" evidence="3">
    <location>
        <begin position="30"/>
        <end position="75"/>
    </location>
</feature>
<keyword evidence="2" id="KW-0732">Signal</keyword>
<dbReference type="PANTHER" id="PTHR33734">
    <property type="entry name" value="LYSM DOMAIN-CONTAINING GPI-ANCHORED PROTEIN 2"/>
    <property type="match status" value="1"/>
</dbReference>
<evidence type="ECO:0000313" key="4">
    <source>
        <dbReference type="EMBL" id="GKS81204.1"/>
    </source>
</evidence>
<dbReference type="RefSeq" id="WP_244054965.1">
    <property type="nucleotide sequence ID" value="NZ_BQXH01000006.1"/>
</dbReference>
<evidence type="ECO:0000313" key="5">
    <source>
        <dbReference type="Proteomes" id="UP001055149"/>
    </source>
</evidence>
<dbReference type="SMART" id="SM00257">
    <property type="entry name" value="LysM"/>
    <property type="match status" value="2"/>
</dbReference>
<dbReference type="SUPFAM" id="SSF54106">
    <property type="entry name" value="LysM domain"/>
    <property type="match status" value="2"/>
</dbReference>
<feature type="signal peptide" evidence="2">
    <location>
        <begin position="1"/>
        <end position="23"/>
    </location>
</feature>
<gene>
    <name evidence="4" type="ORF">LPAF129_08900</name>
</gene>
<dbReference type="Gene3D" id="3.10.350.10">
    <property type="entry name" value="LysM domain"/>
    <property type="match status" value="2"/>
</dbReference>
<evidence type="ECO:0000256" key="2">
    <source>
        <dbReference type="SAM" id="SignalP"/>
    </source>
</evidence>
<reference evidence="4" key="1">
    <citation type="journal article" date="2022" name="Int. J. Syst. Evol. Microbiol.">
        <title>A novel species of lactic acid bacteria, Ligilactobacillus pabuli sp. nov., isolated from alfalfa silage.</title>
        <authorList>
            <person name="Tohno M."/>
            <person name="Tanizawa Y."/>
            <person name="Sawada H."/>
            <person name="Sakamoto M."/>
            <person name="Ohkuma M."/>
            <person name="Kobayashi H."/>
        </authorList>
    </citation>
    <scope>NUCLEOTIDE SEQUENCE</scope>
    <source>
        <strain evidence="4">AF129</strain>
    </source>
</reference>
<feature type="chain" id="PRO_5046457901" evidence="2">
    <location>
        <begin position="24"/>
        <end position="348"/>
    </location>
</feature>